<dbReference type="EMBL" id="FTOO01000003">
    <property type="protein sequence ID" value="SIS75297.1"/>
    <property type="molecule type" value="Genomic_DNA"/>
</dbReference>
<sequence length="157" mass="18531">MNEGQTGLPRSAADFPVEERRLTRRERRKLMEKARKRRRRRRRRRMRRVRAWRAIRSLRFWTRALAAFAVALMFLFWARFAYVYDIPSYAAVNLPPHVIAYITLKSWWFGPPVIDVASYQPDLGAISVSNPYAVLLQNMGSYQTVIAHPHIVWARSS</sequence>
<dbReference type="AlphaFoldDB" id="A0A1N7LN98"/>
<dbReference type="OrthoDB" id="2991127at2"/>
<evidence type="ECO:0000313" key="1">
    <source>
        <dbReference type="EMBL" id="SIS75297.1"/>
    </source>
</evidence>
<keyword evidence="2" id="KW-1185">Reference proteome</keyword>
<organism evidence="1 2">
    <name type="scientific">Alicyclobacillus vulcanalis</name>
    <dbReference type="NCBI Taxonomy" id="252246"/>
    <lineage>
        <taxon>Bacteria</taxon>
        <taxon>Bacillati</taxon>
        <taxon>Bacillota</taxon>
        <taxon>Bacilli</taxon>
        <taxon>Bacillales</taxon>
        <taxon>Alicyclobacillaceae</taxon>
        <taxon>Alicyclobacillus</taxon>
    </lineage>
</organism>
<protein>
    <submittedName>
        <fullName evidence="1">Uncharacterized protein</fullName>
    </submittedName>
</protein>
<evidence type="ECO:0000313" key="2">
    <source>
        <dbReference type="Proteomes" id="UP000186156"/>
    </source>
</evidence>
<name>A0A1N7LN98_9BACL</name>
<dbReference type="STRING" id="252246.SAMN05421799_103275"/>
<dbReference type="Proteomes" id="UP000186156">
    <property type="component" value="Unassembled WGS sequence"/>
</dbReference>
<reference evidence="2" key="1">
    <citation type="submission" date="2017-01" db="EMBL/GenBank/DDBJ databases">
        <authorList>
            <person name="Varghese N."/>
            <person name="Submissions S."/>
        </authorList>
    </citation>
    <scope>NUCLEOTIDE SEQUENCE [LARGE SCALE GENOMIC DNA]</scope>
    <source>
        <strain evidence="2">DSM 16176</strain>
    </source>
</reference>
<proteinExistence type="predicted"/>
<gene>
    <name evidence="1" type="ORF">SAMN05421799_103275</name>
</gene>
<dbReference type="RefSeq" id="WP_076345882.1">
    <property type="nucleotide sequence ID" value="NZ_FTOO01000003.1"/>
</dbReference>
<accession>A0A1N7LN98</accession>